<evidence type="ECO:0000313" key="12">
    <source>
        <dbReference type="EMBL" id="OGG06173.1"/>
    </source>
</evidence>
<gene>
    <name evidence="12" type="ORF">A2872_04355</name>
</gene>
<organism evidence="12 13">
    <name type="scientific">Candidatus Gottesmanbacteria bacterium RIFCSPHIGHO2_01_FULL_42_12</name>
    <dbReference type="NCBI Taxonomy" id="1798377"/>
    <lineage>
        <taxon>Bacteria</taxon>
        <taxon>Candidatus Gottesmaniibacteriota</taxon>
    </lineage>
</organism>
<dbReference type="InterPro" id="IPR006675">
    <property type="entry name" value="HDIG_dom"/>
</dbReference>
<comment type="cofactor">
    <cofactor evidence="1">
        <name>Mg(2+)</name>
        <dbReference type="ChEBI" id="CHEBI:18420"/>
    </cofactor>
</comment>
<dbReference type="Pfam" id="PF01966">
    <property type="entry name" value="HD"/>
    <property type="match status" value="1"/>
</dbReference>
<evidence type="ECO:0000259" key="10">
    <source>
        <dbReference type="Pfam" id="PF01966"/>
    </source>
</evidence>
<evidence type="ECO:0008006" key="14">
    <source>
        <dbReference type="Google" id="ProtNLM"/>
    </source>
</evidence>
<dbReference type="GO" id="GO:0016779">
    <property type="term" value="F:nucleotidyltransferase activity"/>
    <property type="evidence" value="ECO:0007669"/>
    <property type="project" value="UniProtKB-KW"/>
</dbReference>
<dbReference type="PANTHER" id="PTHR46173">
    <property type="entry name" value="CCA TRNA NUCLEOTIDYLTRANSFERASE 1, MITOCHONDRIAL"/>
    <property type="match status" value="1"/>
</dbReference>
<dbReference type="Proteomes" id="UP000178681">
    <property type="component" value="Unassembled WGS sequence"/>
</dbReference>
<evidence type="ECO:0000256" key="4">
    <source>
        <dbReference type="ARBA" id="ARBA00022695"/>
    </source>
</evidence>
<keyword evidence="8" id="KW-0694">RNA-binding</keyword>
<evidence type="ECO:0000259" key="9">
    <source>
        <dbReference type="Pfam" id="PF01743"/>
    </source>
</evidence>
<comment type="caution">
    <text evidence="12">The sequence shown here is derived from an EMBL/GenBank/DDBJ whole genome shotgun (WGS) entry which is preliminary data.</text>
</comment>
<evidence type="ECO:0000256" key="3">
    <source>
        <dbReference type="ARBA" id="ARBA00022694"/>
    </source>
</evidence>
<evidence type="ECO:0000256" key="5">
    <source>
        <dbReference type="ARBA" id="ARBA00022723"/>
    </source>
</evidence>
<dbReference type="Pfam" id="PF01743">
    <property type="entry name" value="PolyA_pol"/>
    <property type="match status" value="1"/>
</dbReference>
<evidence type="ECO:0000313" key="13">
    <source>
        <dbReference type="Proteomes" id="UP000178681"/>
    </source>
</evidence>
<dbReference type="InterPro" id="IPR043519">
    <property type="entry name" value="NT_sf"/>
</dbReference>
<name>A0A1F5Z1E6_9BACT</name>
<feature type="domain" description="tRNA nucleotidyltransferase/poly(A) polymerase RNA and SrmB- binding" evidence="11">
    <location>
        <begin position="169"/>
        <end position="228"/>
    </location>
</feature>
<dbReference type="GO" id="GO:0046872">
    <property type="term" value="F:metal ion binding"/>
    <property type="evidence" value="ECO:0007669"/>
    <property type="project" value="UniProtKB-KW"/>
</dbReference>
<dbReference type="Pfam" id="PF12627">
    <property type="entry name" value="PolyA_pol_RNAbd"/>
    <property type="match status" value="1"/>
</dbReference>
<dbReference type="InterPro" id="IPR050264">
    <property type="entry name" value="Bact_CCA-adding_enz_type3_sf"/>
</dbReference>
<dbReference type="EMBL" id="MFJG01000025">
    <property type="protein sequence ID" value="OGG06173.1"/>
    <property type="molecule type" value="Genomic_DNA"/>
</dbReference>
<dbReference type="InterPro" id="IPR032828">
    <property type="entry name" value="PolyA_RNA-bd"/>
</dbReference>
<protein>
    <recommendedName>
        <fullName evidence="14">HD domain-containing protein</fullName>
    </recommendedName>
</protein>
<dbReference type="AlphaFoldDB" id="A0A1F5Z1E6"/>
<keyword evidence="5" id="KW-0479">Metal-binding</keyword>
<accession>A0A1F5Z1E6</accession>
<dbReference type="CDD" id="cd00077">
    <property type="entry name" value="HDc"/>
    <property type="match status" value="1"/>
</dbReference>
<keyword evidence="4" id="KW-0548">Nucleotidyltransferase</keyword>
<dbReference type="Gene3D" id="3.30.460.10">
    <property type="entry name" value="Beta Polymerase, domain 2"/>
    <property type="match status" value="1"/>
</dbReference>
<feature type="domain" description="Poly A polymerase head" evidence="9">
    <location>
        <begin position="23"/>
        <end position="141"/>
    </location>
</feature>
<comment type="similarity">
    <text evidence="8">Belongs to the tRNA nucleotidyltransferase/poly(A) polymerase family.</text>
</comment>
<evidence type="ECO:0000259" key="11">
    <source>
        <dbReference type="Pfam" id="PF12627"/>
    </source>
</evidence>
<evidence type="ECO:0000256" key="7">
    <source>
        <dbReference type="ARBA" id="ARBA00022842"/>
    </source>
</evidence>
<keyword evidence="3" id="KW-0819">tRNA processing</keyword>
<keyword evidence="6" id="KW-0547">Nucleotide-binding</keyword>
<keyword evidence="7" id="KW-0460">Magnesium</keyword>
<sequence length="439" mass="50114">MDLKLPPLVSEVTKKLQVNGYEAFLVGGSVRDLLLKRETHDWDFATSANPEKIQEIFGDKSFYNNSFGTVGVNLVEGETIQITPYRKESKYSDQRHPDEVVWARTLDEDLSRRDFTINAMALNSELVDPFNGQEDLKKKIIKCVGVPNDRFNEDGLRLLRAVRIATQLGFTIDGETFEAIKKNADLIKKISGERIRDELIKILSTDYPADGIRLLVNAGLLQIIFPELMAGTGMRQPGHHIYDVFTHSVKALEACENKSWVVRLAALLHDVGKPATYKERDGKPTFYNHETVGAAIVRDIANRLHFSKDDREKIYMLVRWHMFSVSEFITDAAVRRFIRRVGRENTTDMLDVRTADRIGSGSKPTSWRHDDFRKRIVKVQEHIPSVTDLKVDGRDVMKVLGIPPGPKIGQILNKLFEEITEDPKKNNREYLLGRIKELE</sequence>
<evidence type="ECO:0000256" key="1">
    <source>
        <dbReference type="ARBA" id="ARBA00001946"/>
    </source>
</evidence>
<dbReference type="Gene3D" id="1.10.3090.10">
    <property type="entry name" value="cca-adding enzyme, domain 2"/>
    <property type="match status" value="1"/>
</dbReference>
<dbReference type="InterPro" id="IPR002646">
    <property type="entry name" value="PolA_pol_head_dom"/>
</dbReference>
<evidence type="ECO:0000256" key="2">
    <source>
        <dbReference type="ARBA" id="ARBA00022679"/>
    </source>
</evidence>
<dbReference type="InterPro" id="IPR003607">
    <property type="entry name" value="HD/PDEase_dom"/>
</dbReference>
<feature type="domain" description="HD" evidence="10">
    <location>
        <begin position="240"/>
        <end position="358"/>
    </location>
</feature>
<dbReference type="STRING" id="1798377.A2872_04355"/>
<dbReference type="NCBIfam" id="TIGR00277">
    <property type="entry name" value="HDIG"/>
    <property type="match status" value="1"/>
</dbReference>
<dbReference type="GO" id="GO:0000049">
    <property type="term" value="F:tRNA binding"/>
    <property type="evidence" value="ECO:0007669"/>
    <property type="project" value="TreeGrafter"/>
</dbReference>
<dbReference type="CDD" id="cd05398">
    <property type="entry name" value="NT_ClassII-CCAase"/>
    <property type="match status" value="1"/>
</dbReference>
<proteinExistence type="inferred from homology"/>
<dbReference type="PANTHER" id="PTHR46173:SF1">
    <property type="entry name" value="CCA TRNA NUCLEOTIDYLTRANSFERASE 1, MITOCHONDRIAL"/>
    <property type="match status" value="1"/>
</dbReference>
<dbReference type="SUPFAM" id="SSF81891">
    <property type="entry name" value="Poly A polymerase C-terminal region-like"/>
    <property type="match status" value="1"/>
</dbReference>
<dbReference type="GO" id="GO:0008033">
    <property type="term" value="P:tRNA processing"/>
    <property type="evidence" value="ECO:0007669"/>
    <property type="project" value="UniProtKB-KW"/>
</dbReference>
<keyword evidence="2 8" id="KW-0808">Transferase</keyword>
<evidence type="ECO:0000256" key="8">
    <source>
        <dbReference type="RuleBase" id="RU003953"/>
    </source>
</evidence>
<dbReference type="Gene3D" id="1.10.246.80">
    <property type="match status" value="1"/>
</dbReference>
<dbReference type="SUPFAM" id="SSF81301">
    <property type="entry name" value="Nucleotidyltransferase"/>
    <property type="match status" value="1"/>
</dbReference>
<reference evidence="12 13" key="1">
    <citation type="journal article" date="2016" name="Nat. Commun.">
        <title>Thousands of microbial genomes shed light on interconnected biogeochemical processes in an aquifer system.</title>
        <authorList>
            <person name="Anantharaman K."/>
            <person name="Brown C.T."/>
            <person name="Hug L.A."/>
            <person name="Sharon I."/>
            <person name="Castelle C.J."/>
            <person name="Probst A.J."/>
            <person name="Thomas B.C."/>
            <person name="Singh A."/>
            <person name="Wilkins M.J."/>
            <person name="Karaoz U."/>
            <person name="Brodie E.L."/>
            <person name="Williams K.H."/>
            <person name="Hubbard S.S."/>
            <person name="Banfield J.F."/>
        </authorList>
    </citation>
    <scope>NUCLEOTIDE SEQUENCE [LARGE SCALE GENOMIC DNA]</scope>
</reference>
<dbReference type="GO" id="GO:0000166">
    <property type="term" value="F:nucleotide binding"/>
    <property type="evidence" value="ECO:0007669"/>
    <property type="project" value="UniProtKB-KW"/>
</dbReference>
<evidence type="ECO:0000256" key="6">
    <source>
        <dbReference type="ARBA" id="ARBA00022741"/>
    </source>
</evidence>
<dbReference type="InterPro" id="IPR006674">
    <property type="entry name" value="HD_domain"/>
</dbReference>